<accession>A0A1Y1W1P8</accession>
<dbReference type="Gene3D" id="2.130.10.10">
    <property type="entry name" value="YVTN repeat-like/Quinoprotein amine dehydrogenase"/>
    <property type="match status" value="2"/>
</dbReference>
<feature type="repeat" description="WD" evidence="3">
    <location>
        <begin position="2"/>
        <end position="43"/>
    </location>
</feature>
<dbReference type="RefSeq" id="XP_040740966.1">
    <property type="nucleotide sequence ID" value="XM_040884795.1"/>
</dbReference>
<keyword evidence="1 3" id="KW-0853">WD repeat</keyword>
<dbReference type="GO" id="GO:0005634">
    <property type="term" value="C:nucleus"/>
    <property type="evidence" value="ECO:0007669"/>
    <property type="project" value="TreeGrafter"/>
</dbReference>
<dbReference type="InterPro" id="IPR015943">
    <property type="entry name" value="WD40/YVTN_repeat-like_dom_sf"/>
</dbReference>
<dbReference type="Proteomes" id="UP000193922">
    <property type="component" value="Unassembled WGS sequence"/>
</dbReference>
<dbReference type="PRINTS" id="PR00320">
    <property type="entry name" value="GPROTEINBRPT"/>
</dbReference>
<evidence type="ECO:0000256" key="2">
    <source>
        <dbReference type="ARBA" id="ARBA00022737"/>
    </source>
</evidence>
<name>A0A1Y1W1P8_9FUNG</name>
<dbReference type="PROSITE" id="PS50294">
    <property type="entry name" value="WD_REPEATS_REGION"/>
    <property type="match status" value="4"/>
</dbReference>
<dbReference type="PROSITE" id="PS50082">
    <property type="entry name" value="WD_REPEATS_2"/>
    <property type="match status" value="5"/>
</dbReference>
<evidence type="ECO:0000256" key="3">
    <source>
        <dbReference type="PROSITE-ProRule" id="PRU00221"/>
    </source>
</evidence>
<dbReference type="InterPro" id="IPR020472">
    <property type="entry name" value="WD40_PAC1"/>
</dbReference>
<feature type="repeat" description="WD" evidence="3">
    <location>
        <begin position="220"/>
        <end position="251"/>
    </location>
</feature>
<organism evidence="4 5">
    <name type="scientific">Linderina pennispora</name>
    <dbReference type="NCBI Taxonomy" id="61395"/>
    <lineage>
        <taxon>Eukaryota</taxon>
        <taxon>Fungi</taxon>
        <taxon>Fungi incertae sedis</taxon>
        <taxon>Zoopagomycota</taxon>
        <taxon>Kickxellomycotina</taxon>
        <taxon>Kickxellomycetes</taxon>
        <taxon>Kickxellales</taxon>
        <taxon>Kickxellaceae</taxon>
        <taxon>Linderina</taxon>
    </lineage>
</organism>
<dbReference type="PANTHER" id="PTHR22847">
    <property type="entry name" value="WD40 REPEAT PROTEIN"/>
    <property type="match status" value="1"/>
</dbReference>
<protein>
    <submittedName>
        <fullName evidence="4">WD40 repeat-like protein</fullName>
    </submittedName>
</protein>
<dbReference type="EMBL" id="MCFD01000013">
    <property type="protein sequence ID" value="ORX67044.1"/>
    <property type="molecule type" value="Genomic_DNA"/>
</dbReference>
<dbReference type="SMART" id="SM00320">
    <property type="entry name" value="WD40"/>
    <property type="match status" value="5"/>
</dbReference>
<dbReference type="GO" id="GO:1990234">
    <property type="term" value="C:transferase complex"/>
    <property type="evidence" value="ECO:0007669"/>
    <property type="project" value="UniProtKB-ARBA"/>
</dbReference>
<dbReference type="Pfam" id="PF00400">
    <property type="entry name" value="WD40"/>
    <property type="match status" value="4"/>
</dbReference>
<dbReference type="PANTHER" id="PTHR22847:SF637">
    <property type="entry name" value="WD REPEAT DOMAIN 5B"/>
    <property type="match status" value="1"/>
</dbReference>
<sequence>MFTGHYGGITAIDYDSDQGLVASGSLDTQVRVWDSGSGECKYTISGHSDIIRDVQFYDRFLITGANDGRMRMWDLSLFDSVQPRPSTKIMREEYVAPSRDGSGLCCENTFVGHKDAVTCFQASYGKLISGGADKTVREWDLSTGQLRQTIDVNWATKDSHSTRVAGRNLASAPVAKRGTDEGDGGFIGALQFYDFALATGTADGVLRLWDLRTAQAHRQMFGHSQPITSLQFDEQTVLTGSLDGTAQLWDLAVGPGPADINLWAASDQGAGC</sequence>
<dbReference type="PROSITE" id="PS00678">
    <property type="entry name" value="WD_REPEATS_1"/>
    <property type="match status" value="3"/>
</dbReference>
<feature type="repeat" description="WD" evidence="3">
    <location>
        <begin position="110"/>
        <end position="149"/>
    </location>
</feature>
<evidence type="ECO:0000313" key="4">
    <source>
        <dbReference type="EMBL" id="ORX67044.1"/>
    </source>
</evidence>
<evidence type="ECO:0000256" key="1">
    <source>
        <dbReference type="ARBA" id="ARBA00022574"/>
    </source>
</evidence>
<gene>
    <name evidence="4" type="ORF">DL89DRAFT_226190</name>
</gene>
<dbReference type="SUPFAM" id="SSF50978">
    <property type="entry name" value="WD40 repeat-like"/>
    <property type="match status" value="1"/>
</dbReference>
<feature type="repeat" description="WD" evidence="3">
    <location>
        <begin position="197"/>
        <end position="219"/>
    </location>
</feature>
<comment type="caution">
    <text evidence="4">The sequence shown here is derived from an EMBL/GenBank/DDBJ whole genome shotgun (WGS) entry which is preliminary data.</text>
</comment>
<feature type="repeat" description="WD" evidence="3">
    <location>
        <begin position="44"/>
        <end position="76"/>
    </location>
</feature>
<proteinExistence type="predicted"/>
<evidence type="ECO:0000313" key="5">
    <source>
        <dbReference type="Proteomes" id="UP000193922"/>
    </source>
</evidence>
<dbReference type="AlphaFoldDB" id="A0A1Y1W1P8"/>
<dbReference type="InterPro" id="IPR019775">
    <property type="entry name" value="WD40_repeat_CS"/>
</dbReference>
<dbReference type="GeneID" id="63801443"/>
<dbReference type="OrthoDB" id="496at2759"/>
<keyword evidence="2" id="KW-0677">Repeat</keyword>
<reference evidence="4 5" key="1">
    <citation type="submission" date="2016-07" db="EMBL/GenBank/DDBJ databases">
        <title>Pervasive Adenine N6-methylation of Active Genes in Fungi.</title>
        <authorList>
            <consortium name="DOE Joint Genome Institute"/>
            <person name="Mondo S.J."/>
            <person name="Dannebaum R.O."/>
            <person name="Kuo R.C."/>
            <person name="Labutti K."/>
            <person name="Haridas S."/>
            <person name="Kuo A."/>
            <person name="Salamov A."/>
            <person name="Ahrendt S.R."/>
            <person name="Lipzen A."/>
            <person name="Sullivan W."/>
            <person name="Andreopoulos W.B."/>
            <person name="Clum A."/>
            <person name="Lindquist E."/>
            <person name="Daum C."/>
            <person name="Ramamoorthy G.K."/>
            <person name="Gryganskyi A."/>
            <person name="Culley D."/>
            <person name="Magnuson J.K."/>
            <person name="James T.Y."/>
            <person name="O'Malley M.A."/>
            <person name="Stajich J.E."/>
            <person name="Spatafora J.W."/>
            <person name="Visel A."/>
            <person name="Grigoriev I.V."/>
        </authorList>
    </citation>
    <scope>NUCLEOTIDE SEQUENCE [LARGE SCALE GENOMIC DNA]</scope>
    <source>
        <strain evidence="4 5">ATCC 12442</strain>
    </source>
</reference>
<dbReference type="InterPro" id="IPR001680">
    <property type="entry name" value="WD40_rpt"/>
</dbReference>
<keyword evidence="5" id="KW-1185">Reference proteome</keyword>
<dbReference type="InterPro" id="IPR036322">
    <property type="entry name" value="WD40_repeat_dom_sf"/>
</dbReference>
<dbReference type="STRING" id="61395.A0A1Y1W1P8"/>